<dbReference type="InterPro" id="IPR012677">
    <property type="entry name" value="Nucleotide-bd_a/b_plait_sf"/>
</dbReference>
<keyword evidence="5" id="KW-0539">Nucleus</keyword>
<evidence type="ECO:0000313" key="10">
    <source>
        <dbReference type="Proteomes" id="UP001190640"/>
    </source>
</evidence>
<feature type="compositionally biased region" description="Basic and acidic residues" evidence="7">
    <location>
        <begin position="2441"/>
        <end position="2460"/>
    </location>
</feature>
<feature type="region of interest" description="Disordered" evidence="7">
    <location>
        <begin position="2006"/>
        <end position="2029"/>
    </location>
</feature>
<keyword evidence="3" id="KW-0863">Zinc-finger</keyword>
<dbReference type="Gene3D" id="3.30.70.330">
    <property type="match status" value="3"/>
</dbReference>
<feature type="region of interest" description="Disordered" evidence="7">
    <location>
        <begin position="100"/>
        <end position="219"/>
    </location>
</feature>
<keyword evidence="2" id="KW-0479">Metal-binding</keyword>
<feature type="compositionally biased region" description="Basic and acidic residues" evidence="7">
    <location>
        <begin position="1690"/>
        <end position="1706"/>
    </location>
</feature>
<feature type="compositionally biased region" description="Basic and acidic residues" evidence="7">
    <location>
        <begin position="1511"/>
        <end position="1521"/>
    </location>
</feature>
<keyword evidence="6" id="KW-0694">RNA-binding</keyword>
<dbReference type="GeneID" id="129336695"/>
<dbReference type="InterPro" id="IPR003604">
    <property type="entry name" value="Matrin/U1-like-C_Znf_C2H2"/>
</dbReference>
<dbReference type="InterPro" id="IPR036236">
    <property type="entry name" value="Znf_C2H2_sf"/>
</dbReference>
<evidence type="ECO:0000259" key="8">
    <source>
        <dbReference type="PROSITE" id="PS50102"/>
    </source>
</evidence>
<feature type="region of interest" description="Disordered" evidence="7">
    <location>
        <begin position="1401"/>
        <end position="1476"/>
    </location>
</feature>
<dbReference type="SUPFAM" id="SSF54928">
    <property type="entry name" value="RNA-binding domain, RBD"/>
    <property type="match status" value="3"/>
</dbReference>
<feature type="compositionally biased region" description="Basic and acidic residues" evidence="7">
    <location>
        <begin position="1403"/>
        <end position="1424"/>
    </location>
</feature>
<evidence type="ECO:0000259" key="9">
    <source>
        <dbReference type="PROSITE" id="PS50171"/>
    </source>
</evidence>
<dbReference type="RefSeq" id="XP_054845958.1">
    <property type="nucleotide sequence ID" value="XM_054989983.1"/>
</dbReference>
<feature type="region of interest" description="Disordered" evidence="7">
    <location>
        <begin position="566"/>
        <end position="668"/>
    </location>
</feature>
<evidence type="ECO:0000256" key="6">
    <source>
        <dbReference type="PROSITE-ProRule" id="PRU00176"/>
    </source>
</evidence>
<feature type="compositionally biased region" description="Basic and acidic residues" evidence="7">
    <location>
        <begin position="732"/>
        <end position="747"/>
    </location>
</feature>
<feature type="region of interest" description="Disordered" evidence="7">
    <location>
        <begin position="2059"/>
        <end position="2080"/>
    </location>
</feature>
<feature type="compositionally biased region" description="Basic and acidic residues" evidence="7">
    <location>
        <begin position="657"/>
        <end position="668"/>
    </location>
</feature>
<feature type="region of interest" description="Disordered" evidence="7">
    <location>
        <begin position="1506"/>
        <end position="1945"/>
    </location>
</feature>
<evidence type="ECO:0000256" key="5">
    <source>
        <dbReference type="ARBA" id="ARBA00023242"/>
    </source>
</evidence>
<dbReference type="SUPFAM" id="SSF57667">
    <property type="entry name" value="beta-beta-alpha zinc fingers"/>
    <property type="match status" value="1"/>
</dbReference>
<sequence length="2460" mass="267801">MQDGKKKSGRQARSVEPAIRSPLDPLRRFVVFLETFAPLVNSVNLGISSPLLLGPLQLAHIKTQLALHQLNSVASQHCIVSYALLNEAFLKIAMYNPRGNMHQNPRGPNTADPREPFQGPRQVNQGQPPNNQGQPPSGPRHGMPQQFMRREMGTGFSKPDVRITQRRMDPRQAREQRNQKEGVRVSRWEKEPFPQGNTSQNQPASGSLADHNTNVPNRYTNESASSILASFGLSNEDLEELSRYPDDQLTPENMPLILREIRMRKISCQLPVLPAQSREKETFHSDNGRGSVIKSKVIDYGHESKYGYSEGPLEVKVYDSDVATEKSMKGFQAQQTASVPTVPSGVANNPINAVEELIRQMGFQRSSPNPQTFFAMDTANKMPGLCLPSAPAALIAVPPMMPPMMLPMHPPVMPPVQQPLPPPPVAQPMMPAMNQPPPPFAPGMLETLNRNNRNQQGSRVKPPTGPPGPTGGQKNFQKMAEKPIESPFGVVKASWLPVFSQADAQKLKRLPTPSMMNDYYAASPRIFPHMCSLCNVECRHLKDWIQHQNATAHIENCRQLRQQYPDWNPEAHSSSKRRESERQESHTSRRRSAGPSPKRSRRSSSGPARRRSRSRSPGYHRTTRPRSRSPKRLPSPRRRSRSPWRPLHSSAQSPRPSSKEKESGRFTKSTDEALEAVVKCLGPRFVEQFNKQKSLQGVGRGTLGPRRMPPEPGNTPGNAKNMSGLTVPQWTSKRDSLSHHGPSDIKTKAAGMSNKGGLDVEDKNKKLPLGAPAKEISIADPAPYNRLLSDKLLSCGTVLHISNLPDDGYSDRDIEKIVQPFGKVSDILVLRSRNEAFLEMNYKEAVIAAVKYGETVPVLVNGRRVKISIAEKPKAPPSQLQKKGNEKQAAQNIKKPPLNTKKDQINPAAKMPSPMTSTSKTNEKKPGEPQKVGEMKTAVEQKKAENLTKSRVTNASMEQKKPADPKKSEETKKTLVTNKSADPKKTTDSGKITDPKKIADSSMITGPKKLVDSGTIIDPKKMAESGTVAGPKKTAESGTVAGPKKMAESSTIAGPKKTAESSTIAGPKKTTDSAVVAGPKKTADSNTIAGPKKTADSGIIAGPKKTTDSGTIAGPKKTADSVKITDPKKTADSIKITDPKKTADSGKIPDPKKTADSVKITDPKKTADSVKITDPKKTTDSKAKETNNRIDVPGTVEAVQSTEAGDSGIQEAEDTCVVVISNLPEAGLTLDEIFNLTKPFGGMKDVLILPSHKKAYIEISQKSADSLVKFYTCFPMWVEMNKLCISMASEFKDIKDEEAIFIAMIKDANPKVNVEALHAQFVHLGNLPDGGYSELEILCVGLRFGRVDHYVVISNKNKAILQLDSAESAASMCRFLKRYPYSLGESQLTFYRSPKIEPLQPEVTKKEVKKQEPSKESPDLKKNPEGSGLVHTVVVSSAKPTEAKEEPSSKLKTAMEVKTEHSEKMESEVASEPSRTVMLEGELAASATTLDDLSSSEVKSEKVFALPCDLGNKEKVTDKSNAELLGNALTSRAGNKDEEPADPTGELSGPSSSTAKMEGTGAGPSKMEKSVETAPAIFETVPLDSTEAPVEELSAGDLQSSSGLVSPGIDPSSASRKLPEMSAPEEGVMEDKEPKNSLSTAEGTMKAEPEATGPEIMEPAKEKPELQMVKVEAASENQAGMLVSNEDLAQEQKSKKKADDDSREVTLAKSQPSKGIGQTQSDESSKAAALAAESATSAEATSVSRTILKALMSVPNISKARTTTRRKEEKKLALKTGTQSGTVAEKKLVPKEPSQQRPTNSRSHLPDSKCKPSPSSLVFKVGIGKSSSQQEKVSQVESKGSSKQTQEQENRSSSAKRDSSKEKVFTGRTTRSSSSSVKPKEEEELFPFNLDEFVTVDEVTDEADSPAQPRRNPPRSKRKDTSYEPVSKRRKGKNSVARGAAESELSFVTLDEIGGDEGGMAPMAEHLEAMPDPKVLVTVDELNDEEELISEVTQDPQSLVTLDEISEQEDPAVHETAKEADSVPDLKAEPLVTVDEIGEVEELPLNEPSHFKTVETLNDRQEEKEAFEDSGDLLSSQVPEDPSTLVTVDEIHEDSDDQPLVTLDEVAEEEDDFLADFNNMEGELNFVTVDEVGSEDDEEEKVTVTSTDLEESVATTGPEKETAAAVTEPTEDLLSAAKQGETVVLDDTSPGEKACAGEDLPEENKATEAQVEAAEKEAVAAETDVQEAVLVETEKGEEGKDLEQALKEETEAEAEAQCEQPSAESTVNLTEGDAEDRQQPSAESETPEKDLEAKAMETDVVGCSEPAPREEQTGKPSALEASVGESQTRRNEDTEAGAERLGQDPDCKQESGREGTASQSLEKPEKELAGSECEEQEPERKIDLSEKSKAPDNVEDLDFLVPRAGFFCQICSCFCVDEASMKTHCQSPLHQQNKKKFMNQKAEEEEKKEAEGDAEGESLR</sequence>
<dbReference type="InterPro" id="IPR000504">
    <property type="entry name" value="RRM_dom"/>
</dbReference>
<feature type="compositionally biased region" description="Low complexity" evidence="7">
    <location>
        <begin position="1825"/>
        <end position="1839"/>
    </location>
</feature>
<feature type="compositionally biased region" description="Basic and acidic residues" evidence="7">
    <location>
        <begin position="159"/>
        <end position="192"/>
    </location>
</feature>
<dbReference type="InterPro" id="IPR035979">
    <property type="entry name" value="RBD_domain_sf"/>
</dbReference>
<accession>A0AA97L8A2</accession>
<feature type="compositionally biased region" description="Basic and acidic residues" evidence="7">
    <location>
        <begin position="1117"/>
        <end position="1186"/>
    </location>
</feature>
<feature type="compositionally biased region" description="Basic and acidic residues" evidence="7">
    <location>
        <begin position="2378"/>
        <end position="2392"/>
    </location>
</feature>
<feature type="compositionally biased region" description="Polar residues" evidence="7">
    <location>
        <begin position="1793"/>
        <end position="1803"/>
    </location>
</feature>
<proteinExistence type="predicted"/>
<dbReference type="SMART" id="SM00451">
    <property type="entry name" value="ZnF_U1"/>
    <property type="match status" value="2"/>
</dbReference>
<feature type="compositionally biased region" description="Basic and acidic residues" evidence="7">
    <location>
        <begin position="1441"/>
        <end position="1467"/>
    </location>
</feature>
<organism evidence="10 11">
    <name type="scientific">Eublepharis macularius</name>
    <name type="common">Leopard gecko</name>
    <name type="synonym">Cyrtodactylus macularius</name>
    <dbReference type="NCBI Taxonomy" id="481883"/>
    <lineage>
        <taxon>Eukaryota</taxon>
        <taxon>Metazoa</taxon>
        <taxon>Chordata</taxon>
        <taxon>Craniata</taxon>
        <taxon>Vertebrata</taxon>
        <taxon>Euteleostomi</taxon>
        <taxon>Lepidosauria</taxon>
        <taxon>Squamata</taxon>
        <taxon>Bifurcata</taxon>
        <taxon>Gekkota</taxon>
        <taxon>Eublepharidae</taxon>
        <taxon>Eublepharinae</taxon>
        <taxon>Eublepharis</taxon>
    </lineage>
</organism>
<dbReference type="KEGG" id="emc:129336695"/>
<comment type="subcellular location">
    <subcellularLocation>
        <location evidence="1">Nucleus</location>
    </subcellularLocation>
</comment>
<protein>
    <submittedName>
        <fullName evidence="11">Zinc finger protein 638-like isoform X1</fullName>
    </submittedName>
</protein>
<feature type="compositionally biased region" description="Basic residues" evidence="7">
    <location>
        <begin position="621"/>
        <end position="642"/>
    </location>
</feature>
<feature type="region of interest" description="Disordered" evidence="7">
    <location>
        <begin position="696"/>
        <end position="765"/>
    </location>
</feature>
<feature type="compositionally biased region" description="Low complexity" evidence="7">
    <location>
        <begin position="1726"/>
        <end position="1746"/>
    </location>
</feature>
<dbReference type="InterPro" id="IPR000690">
    <property type="entry name" value="Matrin/U1-C_Znf_C2H2"/>
</dbReference>
<feature type="compositionally biased region" description="Polar residues" evidence="7">
    <location>
        <begin position="195"/>
        <end position="219"/>
    </location>
</feature>
<feature type="compositionally biased region" description="Acidic residues" evidence="7">
    <location>
        <begin position="1894"/>
        <end position="1904"/>
    </location>
</feature>
<feature type="compositionally biased region" description="Basic and acidic residues" evidence="7">
    <location>
        <begin position="921"/>
        <end position="948"/>
    </location>
</feature>
<feature type="compositionally biased region" description="Polar residues" evidence="7">
    <location>
        <begin position="715"/>
        <end position="731"/>
    </location>
</feature>
<name>A0AA97L8A2_EUBMA</name>
<dbReference type="PANTHER" id="PTHR15592">
    <property type="entry name" value="MATRIN 3/NUCLEAR PROTEIN 220-RELATED"/>
    <property type="match status" value="1"/>
</dbReference>
<keyword evidence="10" id="KW-1185">Reference proteome</keyword>
<dbReference type="Proteomes" id="UP001190640">
    <property type="component" value="Chromosome 10"/>
</dbReference>
<evidence type="ECO:0000256" key="7">
    <source>
        <dbReference type="SAM" id="MobiDB-lite"/>
    </source>
</evidence>
<feature type="compositionally biased region" description="Polar residues" evidence="7">
    <location>
        <begin position="1708"/>
        <end position="1720"/>
    </location>
</feature>
<feature type="compositionally biased region" description="Basic and acidic residues" evidence="7">
    <location>
        <begin position="981"/>
        <end position="999"/>
    </location>
</feature>
<evidence type="ECO:0000313" key="11">
    <source>
        <dbReference type="RefSeq" id="XP_054845958.1"/>
    </source>
</evidence>
<evidence type="ECO:0000256" key="3">
    <source>
        <dbReference type="ARBA" id="ARBA00022771"/>
    </source>
</evidence>
<keyword evidence="4" id="KW-0862">Zinc</keyword>
<feature type="compositionally biased region" description="Basic and acidic residues" evidence="7">
    <location>
        <begin position="2327"/>
        <end position="2353"/>
    </location>
</feature>
<feature type="compositionally biased region" description="Basic and acidic residues" evidence="7">
    <location>
        <begin position="576"/>
        <end position="587"/>
    </location>
</feature>
<feature type="compositionally biased region" description="Basic and acidic residues" evidence="7">
    <location>
        <begin position="2232"/>
        <end position="2249"/>
    </location>
</feature>
<dbReference type="PROSITE" id="PS50171">
    <property type="entry name" value="ZF_MATRIN"/>
    <property type="match status" value="1"/>
</dbReference>
<dbReference type="GO" id="GO:0008270">
    <property type="term" value="F:zinc ion binding"/>
    <property type="evidence" value="ECO:0007669"/>
    <property type="project" value="UniProtKB-KW"/>
</dbReference>
<feature type="compositionally biased region" description="Basic and acidic residues" evidence="7">
    <location>
        <begin position="2011"/>
        <end position="2028"/>
    </location>
</feature>
<gene>
    <name evidence="11" type="primary">LOC129336695</name>
</gene>
<evidence type="ECO:0000256" key="2">
    <source>
        <dbReference type="ARBA" id="ARBA00022723"/>
    </source>
</evidence>
<feature type="region of interest" description="Disordered" evidence="7">
    <location>
        <begin position="2425"/>
        <end position="2460"/>
    </location>
</feature>
<feature type="compositionally biased region" description="Basic and acidic residues" evidence="7">
    <location>
        <begin position="1846"/>
        <end position="1865"/>
    </location>
</feature>
<evidence type="ECO:0000256" key="4">
    <source>
        <dbReference type="ARBA" id="ARBA00022833"/>
    </source>
</evidence>
<feature type="region of interest" description="Disordered" evidence="7">
    <location>
        <begin position="453"/>
        <end position="476"/>
    </location>
</feature>
<feature type="compositionally biased region" description="Basic and acidic residues" evidence="7">
    <location>
        <begin position="2286"/>
        <end position="2297"/>
    </location>
</feature>
<dbReference type="Gene3D" id="3.30.160.60">
    <property type="entry name" value="Classic Zinc Finger"/>
    <property type="match status" value="1"/>
</dbReference>
<dbReference type="PROSITE" id="PS50102">
    <property type="entry name" value="RRM"/>
    <property type="match status" value="1"/>
</dbReference>
<dbReference type="GO" id="GO:0003723">
    <property type="term" value="F:RNA binding"/>
    <property type="evidence" value="ECO:0007669"/>
    <property type="project" value="UniProtKB-UniRule"/>
</dbReference>
<dbReference type="SMART" id="SM00360">
    <property type="entry name" value="RRM"/>
    <property type="match status" value="2"/>
</dbReference>
<feature type="region of interest" description="Disordered" evidence="7">
    <location>
        <begin position="2132"/>
        <end position="2393"/>
    </location>
</feature>
<reference evidence="11" key="1">
    <citation type="submission" date="2025-08" db="UniProtKB">
        <authorList>
            <consortium name="RefSeq"/>
        </authorList>
    </citation>
    <scope>IDENTIFICATION</scope>
    <source>
        <tissue evidence="11">Blood</tissue>
    </source>
</reference>
<evidence type="ECO:0000256" key="1">
    <source>
        <dbReference type="ARBA" id="ARBA00004123"/>
    </source>
</evidence>
<feature type="compositionally biased region" description="Basic and acidic residues" evidence="7">
    <location>
        <begin position="958"/>
        <end position="973"/>
    </location>
</feature>
<dbReference type="InterPro" id="IPR013087">
    <property type="entry name" value="Znf_C2H2_type"/>
</dbReference>
<feature type="domain" description="Matrin-type" evidence="9">
    <location>
        <begin position="2406"/>
        <end position="2436"/>
    </location>
</feature>
<feature type="region of interest" description="Disordered" evidence="7">
    <location>
        <begin position="870"/>
        <end position="1186"/>
    </location>
</feature>
<dbReference type="PROSITE" id="PS00028">
    <property type="entry name" value="ZINC_FINGER_C2H2_1"/>
    <property type="match status" value="1"/>
</dbReference>
<feature type="compositionally biased region" description="Basic residues" evidence="7">
    <location>
        <begin position="588"/>
        <end position="614"/>
    </location>
</feature>
<dbReference type="GO" id="GO:0005634">
    <property type="term" value="C:nucleus"/>
    <property type="evidence" value="ECO:0007669"/>
    <property type="project" value="UniProtKB-SubCell"/>
</dbReference>
<feature type="domain" description="RRM" evidence="8">
    <location>
        <begin position="797"/>
        <end position="872"/>
    </location>
</feature>
<feature type="compositionally biased region" description="Low complexity" evidence="7">
    <location>
        <begin position="118"/>
        <end position="135"/>
    </location>
</feature>